<dbReference type="SMART" id="SM00490">
    <property type="entry name" value="HELICc"/>
    <property type="match status" value="1"/>
</dbReference>
<evidence type="ECO:0000313" key="5">
    <source>
        <dbReference type="EMBL" id="MBB4678501.1"/>
    </source>
</evidence>
<evidence type="ECO:0000259" key="4">
    <source>
        <dbReference type="PROSITE" id="PS51194"/>
    </source>
</evidence>
<feature type="domain" description="Helicase ATP-binding" evidence="3">
    <location>
        <begin position="564"/>
        <end position="722"/>
    </location>
</feature>
<proteinExistence type="predicted"/>
<accession>A0A7W7FTS4</accession>
<dbReference type="Gene3D" id="3.40.50.300">
    <property type="entry name" value="P-loop containing nucleotide triphosphate hydrolases"/>
    <property type="match status" value="1"/>
</dbReference>
<dbReference type="Pfam" id="PF12419">
    <property type="entry name" value="DUF3670"/>
    <property type="match status" value="1"/>
</dbReference>
<dbReference type="SUPFAM" id="SSF52540">
    <property type="entry name" value="P-loop containing nucleoside triphosphate hydrolases"/>
    <property type="match status" value="2"/>
</dbReference>
<keyword evidence="5" id="KW-0347">Helicase</keyword>
<keyword evidence="5" id="KW-0067">ATP-binding</keyword>
<feature type="domain" description="Helicase C-terminal" evidence="4">
    <location>
        <begin position="848"/>
        <end position="1012"/>
    </location>
</feature>
<name>A0A7W7FTS4_9PSEU</name>
<dbReference type="SMART" id="SM00487">
    <property type="entry name" value="DEXDc"/>
    <property type="match status" value="1"/>
</dbReference>
<dbReference type="RefSeq" id="WP_185004328.1">
    <property type="nucleotide sequence ID" value="NZ_JACHMH010000001.1"/>
</dbReference>
<dbReference type="PANTHER" id="PTHR10799">
    <property type="entry name" value="SNF2/RAD54 HELICASE FAMILY"/>
    <property type="match status" value="1"/>
</dbReference>
<dbReference type="InterPro" id="IPR000330">
    <property type="entry name" value="SNF2_N"/>
</dbReference>
<evidence type="ECO:0000313" key="6">
    <source>
        <dbReference type="Proteomes" id="UP000533598"/>
    </source>
</evidence>
<keyword evidence="5" id="KW-0547">Nucleotide-binding</keyword>
<dbReference type="GO" id="GO:0005524">
    <property type="term" value="F:ATP binding"/>
    <property type="evidence" value="ECO:0007669"/>
    <property type="project" value="InterPro"/>
</dbReference>
<dbReference type="PROSITE" id="PS51192">
    <property type="entry name" value="HELICASE_ATP_BIND_1"/>
    <property type="match status" value="1"/>
</dbReference>
<dbReference type="Gene3D" id="3.40.50.10810">
    <property type="entry name" value="Tandem AAA-ATPase domain"/>
    <property type="match status" value="1"/>
</dbReference>
<dbReference type="GO" id="GO:0004386">
    <property type="term" value="F:helicase activity"/>
    <property type="evidence" value="ECO:0007669"/>
    <property type="project" value="UniProtKB-KW"/>
</dbReference>
<evidence type="ECO:0000259" key="3">
    <source>
        <dbReference type="PROSITE" id="PS51192"/>
    </source>
</evidence>
<dbReference type="Proteomes" id="UP000533598">
    <property type="component" value="Unassembled WGS sequence"/>
</dbReference>
<protein>
    <submittedName>
        <fullName evidence="5">Superfamily II DNA or RNA helicase</fullName>
    </submittedName>
</protein>
<dbReference type="InterPro" id="IPR014001">
    <property type="entry name" value="Helicase_ATP-bd"/>
</dbReference>
<organism evidence="5 6">
    <name type="scientific">Crossiella cryophila</name>
    <dbReference type="NCBI Taxonomy" id="43355"/>
    <lineage>
        <taxon>Bacteria</taxon>
        <taxon>Bacillati</taxon>
        <taxon>Actinomycetota</taxon>
        <taxon>Actinomycetes</taxon>
        <taxon>Pseudonocardiales</taxon>
        <taxon>Pseudonocardiaceae</taxon>
        <taxon>Crossiella</taxon>
    </lineage>
</organism>
<dbReference type="InterPro" id="IPR022138">
    <property type="entry name" value="DUF3670"/>
</dbReference>
<evidence type="ECO:0000256" key="2">
    <source>
        <dbReference type="SAM" id="MobiDB-lite"/>
    </source>
</evidence>
<dbReference type="GO" id="GO:0016787">
    <property type="term" value="F:hydrolase activity"/>
    <property type="evidence" value="ECO:0007669"/>
    <property type="project" value="UniProtKB-KW"/>
</dbReference>
<evidence type="ECO:0000256" key="1">
    <source>
        <dbReference type="ARBA" id="ARBA00022801"/>
    </source>
</evidence>
<reference evidence="5 6" key="1">
    <citation type="submission" date="2020-08" db="EMBL/GenBank/DDBJ databases">
        <title>Sequencing the genomes of 1000 actinobacteria strains.</title>
        <authorList>
            <person name="Klenk H.-P."/>
        </authorList>
    </citation>
    <scope>NUCLEOTIDE SEQUENCE [LARGE SCALE GENOMIC DNA]</scope>
    <source>
        <strain evidence="5 6">DSM 44230</strain>
    </source>
</reference>
<keyword evidence="1" id="KW-0378">Hydrolase</keyword>
<comment type="caution">
    <text evidence="5">The sequence shown here is derived from an EMBL/GenBank/DDBJ whole genome shotgun (WGS) entry which is preliminary data.</text>
</comment>
<dbReference type="AlphaFoldDB" id="A0A7W7FTS4"/>
<dbReference type="InterPro" id="IPR001650">
    <property type="entry name" value="Helicase_C-like"/>
</dbReference>
<feature type="region of interest" description="Disordered" evidence="2">
    <location>
        <begin position="70"/>
        <end position="95"/>
    </location>
</feature>
<dbReference type="InterPro" id="IPR038718">
    <property type="entry name" value="SNF2-like_sf"/>
</dbReference>
<dbReference type="EMBL" id="JACHMH010000001">
    <property type="protein sequence ID" value="MBB4678501.1"/>
    <property type="molecule type" value="Genomic_DNA"/>
</dbReference>
<dbReference type="InterPro" id="IPR027417">
    <property type="entry name" value="P-loop_NTPase"/>
</dbReference>
<sequence length="1021" mass="110753">MTAPAGPPAPLAVHGLWSPGRGLLLWAESPRRPATTAMRPTAWSVRPHPFAAPTAELAALHPGKPVPVTLLLPSRPNGPRPSPDLTGAREHRARTDQPVTLQPWSVPAVLIDPSELDDPAEGIRYGTSVQHLRAVYRLALDLAHRGRVLPTVGEAGNGAHARWRPVLRGLDAVAAQRLAQALPPIGRAEQSAQLDGADPALLVEDALGVLVDTAVRDRLAHADLPLTGGDGPIEVWLRALCAADGRADLPATAHRVVADAIAAWDAETNTDLGEGTVCVRLSELRTLSTPEPGGDPDDQTGDGTHWQLSFHLRAAADPSLLLPAAEVWSGRAHPFLSDPEGLLAAELGRAALVLPMLAPAITGARPSSYDLATAEAEEFLVSGAQRLTEAGFEVQLPAAWGGRRRAGLRLSAHSAPADRIAGERRLSREELGTLRWSVSVGDEVLTEDELRDLVAAKTNLVRLRGQWVSVDAEHLRLGLAHVRRDPHRTKPRVPTVAEVLALLHRPDSAEPPGLPLPITGISTEGWLADLLAGKLSLALRPVELPPEFHGELRDYQRRGVAWLALMAEAGIGVCLADDMGLGKTIQVLALEALERAKGGDGPTLLLCPVAVLGMWPREAARFAPALRVRVHHGPARDLDALLGEADLVVTTYATAARDVDALSRVDWARLVLDEAQTVKNPRTGAARAIRRFTARHRIALTGTPMENGVAELWALLDALNPGRFGSREDFRERFATPIELRGDPVAAAELRRLTRPYVLRRLKTDPAIAPELPAKIELTEEYRLTREQGTLYRTIVEEMMTKIQDSHGINRRGNVLAAITKLKQVCNHPAHLLHDGSPMGHRSGKVARLEELLTDVLAAGDRVLCFTQFTEFGRLLTPHLTDRLRTEIAHLHGGQSARHRDETVERFQSGEGPPVLLASLKAGGSGLTLTAATHVFHLDRWWNPAVEAQATDRAFRIGQHRTVQVRKFLCPGTIEERIDALMNRKRDLADLVSVPGENWLTELSDTSLREMFQLGAEATDD</sequence>
<dbReference type="InterPro" id="IPR049730">
    <property type="entry name" value="SNF2/RAD54-like_C"/>
</dbReference>
<dbReference type="FunFam" id="3.40.50.300:FF:000533">
    <property type="entry name" value="Helicase, Snf2 family"/>
    <property type="match status" value="1"/>
</dbReference>
<dbReference type="Pfam" id="PF00271">
    <property type="entry name" value="Helicase_C"/>
    <property type="match status" value="1"/>
</dbReference>
<keyword evidence="6" id="KW-1185">Reference proteome</keyword>
<dbReference type="Pfam" id="PF00176">
    <property type="entry name" value="SNF2-rel_dom"/>
    <property type="match status" value="1"/>
</dbReference>
<gene>
    <name evidence="5" type="ORF">HNR67_004619</name>
</gene>
<dbReference type="CDD" id="cd18793">
    <property type="entry name" value="SF2_C_SNF"/>
    <property type="match status" value="1"/>
</dbReference>
<dbReference type="PROSITE" id="PS51194">
    <property type="entry name" value="HELICASE_CTER"/>
    <property type="match status" value="1"/>
</dbReference>